<dbReference type="Pfam" id="PF00171">
    <property type="entry name" value="Aldedh"/>
    <property type="match status" value="1"/>
</dbReference>
<dbReference type="EMBL" id="CP121671">
    <property type="protein sequence ID" value="WFT75579.1"/>
    <property type="molecule type" value="Genomic_DNA"/>
</dbReference>
<dbReference type="PROSITE" id="PS00687">
    <property type="entry name" value="ALDEHYDE_DEHYDR_GLU"/>
    <property type="match status" value="1"/>
</dbReference>
<evidence type="ECO:0000259" key="8">
    <source>
        <dbReference type="Pfam" id="PF00171"/>
    </source>
</evidence>
<evidence type="ECO:0000313" key="10">
    <source>
        <dbReference type="Proteomes" id="UP001221597"/>
    </source>
</evidence>
<proteinExistence type="inferred from homology"/>
<dbReference type="PANTHER" id="PTHR43860">
    <property type="entry name" value="BETAINE ALDEHYDE DEHYDROGENASE"/>
    <property type="match status" value="1"/>
</dbReference>
<name>A0ABY8J2C6_9BACI</name>
<gene>
    <name evidence="9" type="primary">betB</name>
    <name evidence="9" type="ORF">P9989_04080</name>
</gene>
<evidence type="ECO:0000256" key="3">
    <source>
        <dbReference type="ARBA" id="ARBA00023027"/>
    </source>
</evidence>
<accession>A0ABY8J2C6</accession>
<dbReference type="InterPro" id="IPR029510">
    <property type="entry name" value="Ald_DH_CS_GLU"/>
</dbReference>
<dbReference type="Gene3D" id="3.40.309.10">
    <property type="entry name" value="Aldehyde Dehydrogenase, Chain A, domain 2"/>
    <property type="match status" value="1"/>
</dbReference>
<comment type="pathway">
    <text evidence="4">Amine and polyamine biosynthesis; betaine biosynthesis via choline pathway; betaine from betaine aldehyde: step 1/1.</text>
</comment>
<dbReference type="Gene3D" id="3.40.605.10">
    <property type="entry name" value="Aldehyde Dehydrogenase, Chain A, domain 1"/>
    <property type="match status" value="1"/>
</dbReference>
<dbReference type="InterPro" id="IPR016162">
    <property type="entry name" value="Ald_DH_N"/>
</dbReference>
<dbReference type="CDD" id="cd07119">
    <property type="entry name" value="ALDH_BADH-GbsA"/>
    <property type="match status" value="1"/>
</dbReference>
<comment type="similarity">
    <text evidence="1 7">Belongs to the aldehyde dehydrogenase family.</text>
</comment>
<keyword evidence="10" id="KW-1185">Reference proteome</keyword>
<dbReference type="InterPro" id="IPR011264">
    <property type="entry name" value="BADH"/>
</dbReference>
<sequence length="497" mass="54113">MELIKLDLKLKLQHYINGKWVGADSENTRTIINPFDQEVIAVVPEGDESNAKAAIAAAREAFDNGEWAFTPATERGVVVRKIAELIERDKEELAYLESLDTGKTVEESRGDMDDIAGVFRYFAELADKDGGELIDSPISNSISKVVHEPVGVCGQITPWNYPLLQASWKLAPALATGNTLIMKPSEITPLTTIKVFELIEEAGVPAGVANLVLGAGNTVGSELSNNEDVDLISFTGGIDTGKKIMQAASANVKKLALELGGKNPNVIFADADFETAVDQALNGVFFHAGQICSAGTRLIVEESIHDEFVQALVERVKEFKLGSGFEEDTQMGPLISAEHLAKVEKYVETGIEEGATVAVGGGRPEEPALQQGFFYLPTIFTDCTTDMRIVQDEGFGPIITVEKFTAEEDAVKLANDSIYGLAGGVFTNDIAKAERCAAKMRMGTVWINEFNLYFPHAPWGGFKQSGIGRELGRLGMEEYTETKHIFQNLKPEPINWF</sequence>
<dbReference type="Proteomes" id="UP001221597">
    <property type="component" value="Chromosome"/>
</dbReference>
<keyword evidence="2 7" id="KW-0560">Oxidoreductase</keyword>
<organism evidence="9 10">
    <name type="scientific">Halobacillus naozhouensis</name>
    <dbReference type="NCBI Taxonomy" id="554880"/>
    <lineage>
        <taxon>Bacteria</taxon>
        <taxon>Bacillati</taxon>
        <taxon>Bacillota</taxon>
        <taxon>Bacilli</taxon>
        <taxon>Bacillales</taxon>
        <taxon>Bacillaceae</taxon>
        <taxon>Halobacillus</taxon>
    </lineage>
</organism>
<evidence type="ECO:0000256" key="5">
    <source>
        <dbReference type="NCBIfam" id="TIGR01804"/>
    </source>
</evidence>
<dbReference type="SUPFAM" id="SSF53720">
    <property type="entry name" value="ALDH-like"/>
    <property type="match status" value="1"/>
</dbReference>
<evidence type="ECO:0000256" key="2">
    <source>
        <dbReference type="ARBA" id="ARBA00023002"/>
    </source>
</evidence>
<reference evidence="9 10" key="1">
    <citation type="submission" date="2023-04" db="EMBL/GenBank/DDBJ databases">
        <title>Genome sequence of Halobacillus naozhouensis KACC 21980.</title>
        <authorList>
            <person name="Kim S."/>
            <person name="Heo J."/>
            <person name="Kwon S.-W."/>
        </authorList>
    </citation>
    <scope>NUCLEOTIDE SEQUENCE [LARGE SCALE GENOMIC DNA]</scope>
    <source>
        <strain evidence="9 10">KCTC 13234</strain>
    </source>
</reference>
<evidence type="ECO:0000256" key="7">
    <source>
        <dbReference type="RuleBase" id="RU003345"/>
    </source>
</evidence>
<protein>
    <recommendedName>
        <fullName evidence="5">Betaine-aldehyde dehydrogenase</fullName>
        <ecNumber evidence="5">1.2.1.8</ecNumber>
    </recommendedName>
</protein>
<evidence type="ECO:0000256" key="4">
    <source>
        <dbReference type="ARBA" id="ARBA00037921"/>
    </source>
</evidence>
<feature type="active site" evidence="6">
    <location>
        <position position="258"/>
    </location>
</feature>
<dbReference type="NCBIfam" id="TIGR01804">
    <property type="entry name" value="BADH"/>
    <property type="match status" value="1"/>
</dbReference>
<keyword evidence="3" id="KW-0520">NAD</keyword>
<dbReference type="PANTHER" id="PTHR43860:SF2">
    <property type="entry name" value="BETAINE ALDEHYDE DEHYDROGENASE-RELATED"/>
    <property type="match status" value="1"/>
</dbReference>
<dbReference type="InterPro" id="IPR016161">
    <property type="entry name" value="Ald_DH/histidinol_DH"/>
</dbReference>
<evidence type="ECO:0000313" key="9">
    <source>
        <dbReference type="EMBL" id="WFT75579.1"/>
    </source>
</evidence>
<feature type="domain" description="Aldehyde dehydrogenase" evidence="8">
    <location>
        <begin position="20"/>
        <end position="485"/>
    </location>
</feature>
<evidence type="ECO:0000256" key="1">
    <source>
        <dbReference type="ARBA" id="ARBA00009986"/>
    </source>
</evidence>
<dbReference type="InterPro" id="IPR016160">
    <property type="entry name" value="Ald_DH_CS_CYS"/>
</dbReference>
<dbReference type="GO" id="GO:0008802">
    <property type="term" value="F:betaine-aldehyde dehydrogenase (NAD+) activity"/>
    <property type="evidence" value="ECO:0007669"/>
    <property type="project" value="UniProtKB-EC"/>
</dbReference>
<dbReference type="InterPro" id="IPR016163">
    <property type="entry name" value="Ald_DH_C"/>
</dbReference>
<dbReference type="EC" id="1.2.1.8" evidence="5"/>
<dbReference type="InterPro" id="IPR015590">
    <property type="entry name" value="Aldehyde_DH_dom"/>
</dbReference>
<dbReference type="PROSITE" id="PS00070">
    <property type="entry name" value="ALDEHYDE_DEHYDR_CYS"/>
    <property type="match status" value="1"/>
</dbReference>
<evidence type="ECO:0000256" key="6">
    <source>
        <dbReference type="PROSITE-ProRule" id="PRU10007"/>
    </source>
</evidence>
<dbReference type="RefSeq" id="WP_283077545.1">
    <property type="nucleotide sequence ID" value="NZ_CP121671.1"/>
</dbReference>